<sequence length="280" mass="32071">MNIETWGSILSFVKVGQYPDLPCPYCQHHTLALDKQSLHREALPDSFRLSASRHCRLEEARKNEAKAKRQKETEGAFEESWLWGITSLIANISTEMKASQWSILQCIGYFRCTHCNGAVSATGFVKSHKPISQNTVVEPERIKFEYFSPTIPMMTIPKYVPDLIEVELMDAFKQFHFDPLSSASKLRRAIERFCEGEGASGGNLHRKIESLQNVMPDEAGYLMTLKLVGNEGTHAHDVTEDDLLQAFNLFEVVLSIFERREKFRLVSKHRDQLNEKFESQ</sequence>
<gene>
    <name evidence="2" type="ORF">HNR48_002572</name>
</gene>
<proteinExistence type="predicted"/>
<reference evidence="2 3" key="1">
    <citation type="submission" date="2020-08" db="EMBL/GenBank/DDBJ databases">
        <title>Genomic Encyclopedia of Type Strains, Phase IV (KMG-IV): sequencing the most valuable type-strain genomes for metagenomic binning, comparative biology and taxonomic classification.</title>
        <authorList>
            <person name="Goeker M."/>
        </authorList>
    </citation>
    <scope>NUCLEOTIDE SEQUENCE [LARGE SCALE GENOMIC DNA]</scope>
    <source>
        <strain evidence="2 3">DSM 22368</strain>
    </source>
</reference>
<evidence type="ECO:0000313" key="2">
    <source>
        <dbReference type="EMBL" id="MBB6522287.1"/>
    </source>
</evidence>
<evidence type="ECO:0000313" key="3">
    <source>
        <dbReference type="Proteomes" id="UP000528457"/>
    </source>
</evidence>
<feature type="domain" description="DUF4145" evidence="1">
    <location>
        <begin position="171"/>
        <end position="251"/>
    </location>
</feature>
<accession>A0A7X0MYQ1</accession>
<organism evidence="2 3">
    <name type="scientific">Pseudoteredinibacter isoporae</name>
    <dbReference type="NCBI Taxonomy" id="570281"/>
    <lineage>
        <taxon>Bacteria</taxon>
        <taxon>Pseudomonadati</taxon>
        <taxon>Pseudomonadota</taxon>
        <taxon>Gammaproteobacteria</taxon>
        <taxon>Cellvibrionales</taxon>
        <taxon>Cellvibrionaceae</taxon>
        <taxon>Pseudoteredinibacter</taxon>
    </lineage>
</organism>
<dbReference type="InParanoid" id="A0A7X0MYQ1"/>
<dbReference type="AlphaFoldDB" id="A0A7X0MYQ1"/>
<dbReference type="EMBL" id="JACHHT010000002">
    <property type="protein sequence ID" value="MBB6522287.1"/>
    <property type="molecule type" value="Genomic_DNA"/>
</dbReference>
<comment type="caution">
    <text evidence="2">The sequence shown here is derived from an EMBL/GenBank/DDBJ whole genome shotgun (WGS) entry which is preliminary data.</text>
</comment>
<dbReference type="RefSeq" id="WP_166846229.1">
    <property type="nucleotide sequence ID" value="NZ_JAAONY010000002.1"/>
</dbReference>
<dbReference type="Pfam" id="PF13643">
    <property type="entry name" value="DUF4145"/>
    <property type="match status" value="1"/>
</dbReference>
<dbReference type="InterPro" id="IPR025285">
    <property type="entry name" value="DUF4145"/>
</dbReference>
<evidence type="ECO:0000259" key="1">
    <source>
        <dbReference type="Pfam" id="PF13643"/>
    </source>
</evidence>
<keyword evidence="3" id="KW-1185">Reference proteome</keyword>
<protein>
    <recommendedName>
        <fullName evidence="1">DUF4145 domain-containing protein</fullName>
    </recommendedName>
</protein>
<dbReference type="Proteomes" id="UP000528457">
    <property type="component" value="Unassembled WGS sequence"/>
</dbReference>
<name>A0A7X0MYQ1_9GAMM</name>